<feature type="transmembrane region" description="Helical" evidence="2">
    <location>
        <begin position="102"/>
        <end position="124"/>
    </location>
</feature>
<feature type="transmembrane region" description="Helical" evidence="2">
    <location>
        <begin position="12"/>
        <end position="33"/>
    </location>
</feature>
<feature type="compositionally biased region" description="Polar residues" evidence="1">
    <location>
        <begin position="204"/>
        <end position="213"/>
    </location>
</feature>
<comment type="caution">
    <text evidence="3">The sequence shown here is derived from an EMBL/GenBank/DDBJ whole genome shotgun (WGS) entry which is preliminary data.</text>
</comment>
<keyword evidence="2" id="KW-0812">Transmembrane</keyword>
<organism evidence="3 4">
    <name type="scientific">Desulfuribacillus alkaliarsenatis</name>
    <dbReference type="NCBI Taxonomy" id="766136"/>
    <lineage>
        <taxon>Bacteria</taxon>
        <taxon>Bacillati</taxon>
        <taxon>Bacillota</taxon>
        <taxon>Desulfuribacillia</taxon>
        <taxon>Desulfuribacillales</taxon>
        <taxon>Desulfuribacillaceae</taxon>
        <taxon>Desulfuribacillus</taxon>
    </lineage>
</organism>
<dbReference type="STRING" id="766136.BHF68_01885"/>
<feature type="transmembrane region" description="Helical" evidence="2">
    <location>
        <begin position="39"/>
        <end position="64"/>
    </location>
</feature>
<sequence length="213" mass="23202">MNEFWQSTYKWTIRITFLTFVLAAIFSIISNMFVLQLHWLFGVFVVLIIIFIGVVSDTIGIAATSACEKPFHAMAANKVEGAKVSIRIVRNADQFSNFCNDVIGDIAGIISGAASAAVIIQVLLTMDSSSTMFENVLKVTATSIVAALTVGGKAIGKAIAIKYSQQIISVVGKILNIIEKKFNIKFFDSKNNKKKAKRGDRDVATNNKSPNDC</sequence>
<evidence type="ECO:0000313" key="4">
    <source>
        <dbReference type="Proteomes" id="UP000094296"/>
    </source>
</evidence>
<evidence type="ECO:0000313" key="3">
    <source>
        <dbReference type="EMBL" id="OEF98450.1"/>
    </source>
</evidence>
<feature type="region of interest" description="Disordered" evidence="1">
    <location>
        <begin position="193"/>
        <end position="213"/>
    </location>
</feature>
<dbReference type="EMBL" id="MIJE01000001">
    <property type="protein sequence ID" value="OEF98450.1"/>
    <property type="molecule type" value="Genomic_DNA"/>
</dbReference>
<evidence type="ECO:0000256" key="2">
    <source>
        <dbReference type="SAM" id="Phobius"/>
    </source>
</evidence>
<keyword evidence="4" id="KW-1185">Reference proteome</keyword>
<evidence type="ECO:0008006" key="5">
    <source>
        <dbReference type="Google" id="ProtNLM"/>
    </source>
</evidence>
<name>A0A1E5G5I6_9FIRM</name>
<accession>A0A1E5G5I6</accession>
<evidence type="ECO:0000256" key="1">
    <source>
        <dbReference type="SAM" id="MobiDB-lite"/>
    </source>
</evidence>
<keyword evidence="2" id="KW-1133">Transmembrane helix</keyword>
<reference evidence="3 4" key="1">
    <citation type="submission" date="2016-09" db="EMBL/GenBank/DDBJ databases">
        <title>Draft genome sequence for the type strain of Desulfuribacillus alkaliarsenatis AHT28, an obligately anaerobic, sulfidogenic bacterium isolated from Russian soda lake sediments.</title>
        <authorList>
            <person name="Abin C.A."/>
            <person name="Hollibaugh J.T."/>
        </authorList>
    </citation>
    <scope>NUCLEOTIDE SEQUENCE [LARGE SCALE GENOMIC DNA]</scope>
    <source>
        <strain evidence="3 4">AHT28</strain>
    </source>
</reference>
<keyword evidence="2" id="KW-0472">Membrane</keyword>
<dbReference type="Proteomes" id="UP000094296">
    <property type="component" value="Unassembled WGS sequence"/>
</dbReference>
<dbReference type="OrthoDB" id="2111373at2"/>
<dbReference type="AlphaFoldDB" id="A0A1E5G5I6"/>
<proteinExistence type="predicted"/>
<dbReference type="RefSeq" id="WP_069641942.1">
    <property type="nucleotide sequence ID" value="NZ_MIJE01000001.1"/>
</dbReference>
<gene>
    <name evidence="3" type="ORF">BHF68_01885</name>
</gene>
<feature type="transmembrane region" description="Helical" evidence="2">
    <location>
        <begin position="136"/>
        <end position="156"/>
    </location>
</feature>
<protein>
    <recommendedName>
        <fullName evidence="5">Mg2+ and Co2+ transporter CorB</fullName>
    </recommendedName>
</protein>